<comment type="subcellular location">
    <subcellularLocation>
        <location evidence="1">Cell membrane</location>
        <topology evidence="1">Single-pass type II membrane protein</topology>
    </subcellularLocation>
    <subcellularLocation>
        <location evidence="5">Membrane</location>
        <topology evidence="5">Single-pass type II membrane protein</topology>
    </subcellularLocation>
</comment>
<dbReference type="SUPFAM" id="SSF51306">
    <property type="entry name" value="LexA/Signal peptidase"/>
    <property type="match status" value="1"/>
</dbReference>
<organism evidence="7 8">
    <name type="scientific">Dactylosporangium cerinum</name>
    <dbReference type="NCBI Taxonomy" id="1434730"/>
    <lineage>
        <taxon>Bacteria</taxon>
        <taxon>Bacillati</taxon>
        <taxon>Actinomycetota</taxon>
        <taxon>Actinomycetes</taxon>
        <taxon>Micromonosporales</taxon>
        <taxon>Micromonosporaceae</taxon>
        <taxon>Dactylosporangium</taxon>
    </lineage>
</organism>
<gene>
    <name evidence="7" type="primary">lepB</name>
    <name evidence="7" type="ORF">ACFPIJ_00365</name>
</gene>
<dbReference type="InterPro" id="IPR019533">
    <property type="entry name" value="Peptidase_S26"/>
</dbReference>
<dbReference type="NCBIfam" id="TIGR02227">
    <property type="entry name" value="sigpep_I_bact"/>
    <property type="match status" value="1"/>
</dbReference>
<evidence type="ECO:0000256" key="1">
    <source>
        <dbReference type="ARBA" id="ARBA00004401"/>
    </source>
</evidence>
<keyword evidence="4 5" id="KW-0378">Hydrolase</keyword>
<keyword evidence="3 5" id="KW-0645">Protease</keyword>
<evidence type="ECO:0000313" key="8">
    <source>
        <dbReference type="Proteomes" id="UP001595912"/>
    </source>
</evidence>
<accession>A0ABV9VIQ2</accession>
<dbReference type="InterPro" id="IPR019756">
    <property type="entry name" value="Pept_S26A_signal_pept_1_Ser-AS"/>
</dbReference>
<sequence length="152" mass="16430">MIFVAIAVLLGLTAAAIWAGRRFVVVTVDGGSMLPTFTDGDRVLVRRTTLGRVRTGDVVVMRYTPGPHTIHHIIKRAVAVPGDPVPRDRVPPLADVPEPAVPPGRLVLLGDSPISTDSRHFGYAEERHLLGVVVRRMSVPTATAGRYGVFHE</sequence>
<reference evidence="8" key="1">
    <citation type="journal article" date="2019" name="Int. J. Syst. Evol. Microbiol.">
        <title>The Global Catalogue of Microorganisms (GCM) 10K type strain sequencing project: providing services to taxonomists for standard genome sequencing and annotation.</title>
        <authorList>
            <consortium name="The Broad Institute Genomics Platform"/>
            <consortium name="The Broad Institute Genome Sequencing Center for Infectious Disease"/>
            <person name="Wu L."/>
            <person name="Ma J."/>
        </authorList>
    </citation>
    <scope>NUCLEOTIDE SEQUENCE [LARGE SCALE GENOMIC DNA]</scope>
    <source>
        <strain evidence="8">CGMCC 4.7152</strain>
    </source>
</reference>
<name>A0ABV9VIQ2_9ACTN</name>
<comment type="catalytic activity">
    <reaction evidence="5">
        <text>Cleavage of hydrophobic, N-terminal signal or leader sequences from secreted and periplasmic proteins.</text>
        <dbReference type="EC" id="3.4.21.89"/>
    </reaction>
</comment>
<dbReference type="CDD" id="cd06462">
    <property type="entry name" value="Peptidase_S24_S26"/>
    <property type="match status" value="1"/>
</dbReference>
<evidence type="ECO:0000256" key="2">
    <source>
        <dbReference type="ARBA" id="ARBA00009370"/>
    </source>
</evidence>
<dbReference type="InterPro" id="IPR036286">
    <property type="entry name" value="LexA/Signal_pep-like_sf"/>
</dbReference>
<evidence type="ECO:0000256" key="4">
    <source>
        <dbReference type="ARBA" id="ARBA00022801"/>
    </source>
</evidence>
<dbReference type="PANTHER" id="PTHR43390:SF1">
    <property type="entry name" value="CHLOROPLAST PROCESSING PEPTIDASE"/>
    <property type="match status" value="1"/>
</dbReference>
<dbReference type="EC" id="3.4.21.89" evidence="5"/>
<keyword evidence="8" id="KW-1185">Reference proteome</keyword>
<dbReference type="Gene3D" id="2.10.109.10">
    <property type="entry name" value="Umud Fragment, subunit A"/>
    <property type="match status" value="1"/>
</dbReference>
<evidence type="ECO:0000259" key="6">
    <source>
        <dbReference type="Pfam" id="PF10502"/>
    </source>
</evidence>
<dbReference type="PANTHER" id="PTHR43390">
    <property type="entry name" value="SIGNAL PEPTIDASE I"/>
    <property type="match status" value="1"/>
</dbReference>
<dbReference type="GO" id="GO:0009003">
    <property type="term" value="F:signal peptidase activity"/>
    <property type="evidence" value="ECO:0007669"/>
    <property type="project" value="UniProtKB-EC"/>
</dbReference>
<comment type="caution">
    <text evidence="7">The sequence shown here is derived from an EMBL/GenBank/DDBJ whole genome shotgun (WGS) entry which is preliminary data.</text>
</comment>
<comment type="similarity">
    <text evidence="2 5">Belongs to the peptidase S26 family.</text>
</comment>
<dbReference type="RefSeq" id="WP_380112474.1">
    <property type="nucleotide sequence ID" value="NZ_JBHSIU010000001.1"/>
</dbReference>
<dbReference type="InterPro" id="IPR000223">
    <property type="entry name" value="Pept_S26A_signal_pept_1"/>
</dbReference>
<dbReference type="Pfam" id="PF10502">
    <property type="entry name" value="Peptidase_S26"/>
    <property type="match status" value="1"/>
</dbReference>
<evidence type="ECO:0000256" key="5">
    <source>
        <dbReference type="RuleBase" id="RU362042"/>
    </source>
</evidence>
<dbReference type="EMBL" id="JBHSIU010000001">
    <property type="protein sequence ID" value="MFC4996280.1"/>
    <property type="molecule type" value="Genomic_DNA"/>
</dbReference>
<proteinExistence type="inferred from homology"/>
<dbReference type="Proteomes" id="UP001595912">
    <property type="component" value="Unassembled WGS sequence"/>
</dbReference>
<evidence type="ECO:0000313" key="7">
    <source>
        <dbReference type="EMBL" id="MFC4996280.1"/>
    </source>
</evidence>
<dbReference type="PRINTS" id="PR00727">
    <property type="entry name" value="LEADERPTASE"/>
</dbReference>
<feature type="domain" description="Peptidase S26" evidence="6">
    <location>
        <begin position="7"/>
        <end position="86"/>
    </location>
</feature>
<evidence type="ECO:0000256" key="3">
    <source>
        <dbReference type="ARBA" id="ARBA00022670"/>
    </source>
</evidence>
<dbReference type="PROSITE" id="PS00501">
    <property type="entry name" value="SPASE_I_1"/>
    <property type="match status" value="1"/>
</dbReference>
<protein>
    <recommendedName>
        <fullName evidence="5">Signal peptidase I</fullName>
        <ecNumber evidence="5">3.4.21.89</ecNumber>
    </recommendedName>
</protein>